<dbReference type="AlphaFoldDB" id="A0A942I628"/>
<accession>A0A942I628</accession>
<feature type="transmembrane region" description="Helical" evidence="1">
    <location>
        <begin position="85"/>
        <end position="104"/>
    </location>
</feature>
<feature type="domain" description="Acyltransferase 3" evidence="2">
    <location>
        <begin position="13"/>
        <end position="326"/>
    </location>
</feature>
<feature type="transmembrane region" description="Helical" evidence="1">
    <location>
        <begin position="168"/>
        <end position="186"/>
    </location>
</feature>
<feature type="transmembrane region" description="Helical" evidence="1">
    <location>
        <begin position="44"/>
        <end position="64"/>
    </location>
</feature>
<dbReference type="GO" id="GO:0016747">
    <property type="term" value="F:acyltransferase activity, transferring groups other than amino-acyl groups"/>
    <property type="evidence" value="ECO:0007669"/>
    <property type="project" value="InterPro"/>
</dbReference>
<evidence type="ECO:0000313" key="4">
    <source>
        <dbReference type="Proteomes" id="UP000678281"/>
    </source>
</evidence>
<protein>
    <submittedName>
        <fullName evidence="3">Acyltransferase</fullName>
    </submittedName>
</protein>
<dbReference type="GO" id="GO:0016020">
    <property type="term" value="C:membrane"/>
    <property type="evidence" value="ECO:0007669"/>
    <property type="project" value="TreeGrafter"/>
</dbReference>
<dbReference type="EMBL" id="JAGXTP010000002">
    <property type="protein sequence ID" value="MBS3849786.1"/>
    <property type="molecule type" value="Genomic_DNA"/>
</dbReference>
<feature type="transmembrane region" description="Helical" evidence="1">
    <location>
        <begin position="138"/>
        <end position="161"/>
    </location>
</feature>
<feature type="transmembrane region" description="Helical" evidence="1">
    <location>
        <begin position="317"/>
        <end position="334"/>
    </location>
</feature>
<feature type="transmembrane region" description="Helical" evidence="1">
    <location>
        <begin position="198"/>
        <end position="216"/>
    </location>
</feature>
<gene>
    <name evidence="3" type="ORF">KD146_13870</name>
</gene>
<comment type="caution">
    <text evidence="3">The sequence shown here is derived from an EMBL/GenBank/DDBJ whole genome shotgun (WGS) entry which is preliminary data.</text>
</comment>
<keyword evidence="4" id="KW-1185">Reference proteome</keyword>
<reference evidence="3" key="1">
    <citation type="submission" date="2021-04" db="EMBL/GenBank/DDBJ databases">
        <title>Devosia litorisediminis sp. nov., isolated from a sand dune.</title>
        <authorList>
            <person name="Park S."/>
            <person name="Yoon J.-H."/>
        </authorList>
    </citation>
    <scope>NUCLEOTIDE SEQUENCE</scope>
    <source>
        <strain evidence="3">BSSL-BM10</strain>
    </source>
</reference>
<dbReference type="GO" id="GO:0009103">
    <property type="term" value="P:lipopolysaccharide biosynthetic process"/>
    <property type="evidence" value="ECO:0007669"/>
    <property type="project" value="TreeGrafter"/>
</dbReference>
<keyword evidence="1" id="KW-0812">Transmembrane</keyword>
<keyword evidence="1" id="KW-1133">Transmembrane helix</keyword>
<feature type="transmembrane region" description="Helical" evidence="1">
    <location>
        <begin position="223"/>
        <end position="245"/>
    </location>
</feature>
<dbReference type="PANTHER" id="PTHR23028:SF53">
    <property type="entry name" value="ACYL_TRANSF_3 DOMAIN-CONTAINING PROTEIN"/>
    <property type="match status" value="1"/>
</dbReference>
<feature type="transmembrane region" description="Helical" evidence="1">
    <location>
        <begin position="251"/>
        <end position="269"/>
    </location>
</feature>
<dbReference type="PANTHER" id="PTHR23028">
    <property type="entry name" value="ACETYLTRANSFERASE"/>
    <property type="match status" value="1"/>
</dbReference>
<keyword evidence="1" id="KW-0472">Membrane</keyword>
<evidence type="ECO:0000313" key="3">
    <source>
        <dbReference type="EMBL" id="MBS3849786.1"/>
    </source>
</evidence>
<sequence length="356" mass="39538">MSIESSPQPPFNQALHLVRGLCALGVAAYHYLSWEHDITVESAGAFLVYVFFILSALTMMIVYARDFSKGIHFDRIADFYRRRAARILPLLLFVAIIAPSYSILLSGGELTAEILAHAYLTSSTLMGLQMPGLMSGVVAAWSLGIEAVFYLVFPILALLACHVRLRTILIATALLITAQQSAILLIRNETNPEFWFRYANPLVFSPFFAIGVVIYFRPLQVRAANFWFSIAALFLVAGFSLISPMDVYRDPVAYLFLTALAGAAVLTAYSARVPAWATKASAFLGDISYALYLTHWFAYKGSSWFASKVGVEVAQPFLFVLFAVGMAHLLFRFLEIPARDWLRGNRRPFTESAAAE</sequence>
<dbReference type="InterPro" id="IPR050879">
    <property type="entry name" value="Acyltransferase_3"/>
</dbReference>
<evidence type="ECO:0000256" key="1">
    <source>
        <dbReference type="SAM" id="Phobius"/>
    </source>
</evidence>
<dbReference type="InterPro" id="IPR002656">
    <property type="entry name" value="Acyl_transf_3_dom"/>
</dbReference>
<keyword evidence="3" id="KW-0012">Acyltransferase</keyword>
<dbReference type="Pfam" id="PF01757">
    <property type="entry name" value="Acyl_transf_3"/>
    <property type="match status" value="1"/>
</dbReference>
<feature type="transmembrane region" description="Helical" evidence="1">
    <location>
        <begin position="276"/>
        <end position="297"/>
    </location>
</feature>
<dbReference type="RefSeq" id="WP_212659418.1">
    <property type="nucleotide sequence ID" value="NZ_JAGXTP010000002.1"/>
</dbReference>
<proteinExistence type="predicted"/>
<keyword evidence="3" id="KW-0808">Transferase</keyword>
<dbReference type="Proteomes" id="UP000678281">
    <property type="component" value="Unassembled WGS sequence"/>
</dbReference>
<organism evidence="3 4">
    <name type="scientific">Devosia litorisediminis</name>
    <dbReference type="NCBI Taxonomy" id="2829817"/>
    <lineage>
        <taxon>Bacteria</taxon>
        <taxon>Pseudomonadati</taxon>
        <taxon>Pseudomonadota</taxon>
        <taxon>Alphaproteobacteria</taxon>
        <taxon>Hyphomicrobiales</taxon>
        <taxon>Devosiaceae</taxon>
        <taxon>Devosia</taxon>
    </lineage>
</organism>
<name>A0A942I628_9HYPH</name>
<evidence type="ECO:0000259" key="2">
    <source>
        <dbReference type="Pfam" id="PF01757"/>
    </source>
</evidence>